<dbReference type="EMBL" id="CAKJTG010000044">
    <property type="protein sequence ID" value="CAG9610637.1"/>
    <property type="molecule type" value="Genomic_DNA"/>
</dbReference>
<name>A0A9C7LCI3_9BACI</name>
<evidence type="ECO:0000313" key="2">
    <source>
        <dbReference type="Proteomes" id="UP000789845"/>
    </source>
</evidence>
<accession>A0A9C7LCI3</accession>
<evidence type="ECO:0000313" key="1">
    <source>
        <dbReference type="EMBL" id="CAG9610637.1"/>
    </source>
</evidence>
<organism evidence="1 2">
    <name type="scientific">Pseudoneobacillus rhizosphaerae</name>
    <dbReference type="NCBI Taxonomy" id="2880968"/>
    <lineage>
        <taxon>Bacteria</taxon>
        <taxon>Bacillati</taxon>
        <taxon>Bacillota</taxon>
        <taxon>Bacilli</taxon>
        <taxon>Bacillales</taxon>
        <taxon>Bacillaceae</taxon>
        <taxon>Pseudoneobacillus</taxon>
    </lineage>
</organism>
<gene>
    <name evidence="1" type="ORF">NEOCIP111885_04412</name>
</gene>
<reference evidence="1" key="1">
    <citation type="submission" date="2021-10" db="EMBL/GenBank/DDBJ databases">
        <authorList>
            <person name="Criscuolo A."/>
        </authorList>
    </citation>
    <scope>NUCLEOTIDE SEQUENCE</scope>
    <source>
        <strain evidence="1">CIP111885</strain>
    </source>
</reference>
<keyword evidence="2" id="KW-1185">Reference proteome</keyword>
<dbReference type="AlphaFoldDB" id="A0A9C7LCI3"/>
<dbReference type="Proteomes" id="UP000789845">
    <property type="component" value="Unassembled WGS sequence"/>
</dbReference>
<proteinExistence type="predicted"/>
<comment type="caution">
    <text evidence="1">The sequence shown here is derived from an EMBL/GenBank/DDBJ whole genome shotgun (WGS) entry which is preliminary data.</text>
</comment>
<dbReference type="RefSeq" id="WP_290369608.1">
    <property type="nucleotide sequence ID" value="NZ_CAKJTG010000044.1"/>
</dbReference>
<protein>
    <submittedName>
        <fullName evidence="1">Uncharacterized protein</fullName>
    </submittedName>
</protein>
<sequence>MIIYNGADAIETIRKWNTLGCSRKSLKKNPTKLNGALFSQTLKS</sequence>